<evidence type="ECO:0000313" key="1">
    <source>
        <dbReference type="EMBL" id="KAJ0044582.1"/>
    </source>
</evidence>
<dbReference type="EMBL" id="CM047738">
    <property type="protein sequence ID" value="KAJ0044582.1"/>
    <property type="molecule type" value="Genomic_DNA"/>
</dbReference>
<sequence>MDLESECSALESVEDNEVVVTQGTVSRVDDDSVKNNGSCSNEINKLDGSGSHDANNIELVGNHEKDVDSVQPSDSPSLAMKSPAGVSPPMSKGYGLRKWRRKKRDVVKDAGTSVDSSKVLKRGLSGSGNPTKPVHMSSAEARQNSEGSVGSVNVMKNVGSLDGFATRGSSLDSRFAVGSAFMAGTDSENSEDRSSKSSTAASAPKMRYESPAISGYAREKKWMKNLSTKSVSNSTQRVQQGKSWAESSKKPRGEKVKIEKENSHSSMESDSRSSNFVFMQGTFSVTSNGKQSGRSMHYDGENSDDAHEQGEEVQTGFTKENVGEAEDLLQDDLAADLSWDAKGEKSENRRLSTDQDPLVESILTLQSVQEALEKVDLLKFNFLKLTGEFKAEDLSCGLFYA</sequence>
<proteinExistence type="predicted"/>
<name>A0ACC0Z020_9ROSI</name>
<dbReference type="Proteomes" id="UP001163603">
    <property type="component" value="Chromosome 3"/>
</dbReference>
<reference evidence="2" key="1">
    <citation type="journal article" date="2023" name="G3 (Bethesda)">
        <title>Genome assembly and association tests identify interacting loci associated with vigor, precocity, and sex in interspecific pistachio rootstocks.</title>
        <authorList>
            <person name="Palmer W."/>
            <person name="Jacygrad E."/>
            <person name="Sagayaradj S."/>
            <person name="Cavanaugh K."/>
            <person name="Han R."/>
            <person name="Bertier L."/>
            <person name="Beede B."/>
            <person name="Kafkas S."/>
            <person name="Golino D."/>
            <person name="Preece J."/>
            <person name="Michelmore R."/>
        </authorList>
    </citation>
    <scope>NUCLEOTIDE SEQUENCE [LARGE SCALE GENOMIC DNA]</scope>
</reference>
<gene>
    <name evidence="1" type="ORF">Pint_03608</name>
</gene>
<organism evidence="1 2">
    <name type="scientific">Pistacia integerrima</name>
    <dbReference type="NCBI Taxonomy" id="434235"/>
    <lineage>
        <taxon>Eukaryota</taxon>
        <taxon>Viridiplantae</taxon>
        <taxon>Streptophyta</taxon>
        <taxon>Embryophyta</taxon>
        <taxon>Tracheophyta</taxon>
        <taxon>Spermatophyta</taxon>
        <taxon>Magnoliopsida</taxon>
        <taxon>eudicotyledons</taxon>
        <taxon>Gunneridae</taxon>
        <taxon>Pentapetalae</taxon>
        <taxon>rosids</taxon>
        <taxon>malvids</taxon>
        <taxon>Sapindales</taxon>
        <taxon>Anacardiaceae</taxon>
        <taxon>Pistacia</taxon>
    </lineage>
</organism>
<accession>A0ACC0Z020</accession>
<evidence type="ECO:0000313" key="2">
    <source>
        <dbReference type="Proteomes" id="UP001163603"/>
    </source>
</evidence>
<keyword evidence="2" id="KW-1185">Reference proteome</keyword>
<comment type="caution">
    <text evidence="1">The sequence shown here is derived from an EMBL/GenBank/DDBJ whole genome shotgun (WGS) entry which is preliminary data.</text>
</comment>
<protein>
    <submittedName>
        <fullName evidence="1">Uncharacterized protein</fullName>
    </submittedName>
</protein>